<dbReference type="Proteomes" id="UP000807504">
    <property type="component" value="Unassembled WGS sequence"/>
</dbReference>
<evidence type="ECO:0000313" key="16">
    <source>
        <dbReference type="Proteomes" id="UP000807504"/>
    </source>
</evidence>
<evidence type="ECO:0000256" key="4">
    <source>
        <dbReference type="ARBA" id="ARBA00012357"/>
    </source>
</evidence>
<evidence type="ECO:0000256" key="6">
    <source>
        <dbReference type="ARBA" id="ARBA00022793"/>
    </source>
</evidence>
<evidence type="ECO:0000256" key="5">
    <source>
        <dbReference type="ARBA" id="ARBA00022691"/>
    </source>
</evidence>
<evidence type="ECO:0000256" key="13">
    <source>
        <dbReference type="ARBA" id="ARBA00023317"/>
    </source>
</evidence>
<dbReference type="PROSITE" id="PS01336">
    <property type="entry name" value="ADOMETDC"/>
    <property type="match status" value="1"/>
</dbReference>
<dbReference type="GO" id="GO:0006597">
    <property type="term" value="P:spermine biosynthetic process"/>
    <property type="evidence" value="ECO:0007669"/>
    <property type="project" value="InterPro"/>
</dbReference>
<evidence type="ECO:0000313" key="15">
    <source>
        <dbReference type="EMBL" id="KAF8795556.1"/>
    </source>
</evidence>
<evidence type="ECO:0000256" key="9">
    <source>
        <dbReference type="ARBA" id="ARBA00023115"/>
    </source>
</evidence>
<gene>
    <name evidence="15" type="ORF">HNY73_000045</name>
</gene>
<comment type="catalytic activity">
    <reaction evidence="14">
        <text>S-adenosyl-L-methionine + H(+) = S-adenosyl 3-(methylsulfanyl)propylamine + CO2</text>
        <dbReference type="Rhea" id="RHEA:15981"/>
        <dbReference type="ChEBI" id="CHEBI:15378"/>
        <dbReference type="ChEBI" id="CHEBI:16526"/>
        <dbReference type="ChEBI" id="CHEBI:57443"/>
        <dbReference type="ChEBI" id="CHEBI:59789"/>
        <dbReference type="EC" id="4.1.1.50"/>
    </reaction>
</comment>
<keyword evidence="7" id="KW-0068">Autocatalytic cleavage</keyword>
<reference evidence="15" key="2">
    <citation type="submission" date="2020-06" db="EMBL/GenBank/DDBJ databases">
        <authorList>
            <person name="Sheffer M."/>
        </authorList>
    </citation>
    <scope>NUCLEOTIDE SEQUENCE</scope>
</reference>
<evidence type="ECO:0000256" key="11">
    <source>
        <dbReference type="ARBA" id="ARBA00023239"/>
    </source>
</evidence>
<dbReference type="SUPFAM" id="SSF56276">
    <property type="entry name" value="S-adenosylmethionine decarboxylase"/>
    <property type="match status" value="1"/>
</dbReference>
<keyword evidence="12" id="KW-0704">Schiff base</keyword>
<dbReference type="InterPro" id="IPR048283">
    <property type="entry name" value="AdoMetDC-like"/>
</dbReference>
<comment type="caution">
    <text evidence="15">The sequence shown here is derived from an EMBL/GenBank/DDBJ whole genome shotgun (WGS) entry which is preliminary data.</text>
</comment>
<keyword evidence="6" id="KW-0210">Decarboxylase</keyword>
<dbReference type="EC" id="4.1.1.50" evidence="4"/>
<dbReference type="GO" id="GO:0008295">
    <property type="term" value="P:spermidine biosynthetic process"/>
    <property type="evidence" value="ECO:0007669"/>
    <property type="project" value="UniProtKB-KW"/>
</dbReference>
<keyword evidence="10" id="KW-0865">Zymogen</keyword>
<dbReference type="Gene3D" id="3.60.90.10">
    <property type="entry name" value="S-adenosylmethionine decarboxylase"/>
    <property type="match status" value="1"/>
</dbReference>
<reference evidence="15" key="1">
    <citation type="journal article" date="2020" name="bioRxiv">
        <title>Chromosome-level reference genome of the European wasp spider Argiope bruennichi: a resource for studies on range expansion and evolutionary adaptation.</title>
        <authorList>
            <person name="Sheffer M.M."/>
            <person name="Hoppe A."/>
            <person name="Krehenwinkel H."/>
            <person name="Uhl G."/>
            <person name="Kuss A.W."/>
            <person name="Jensen L."/>
            <person name="Jensen C."/>
            <person name="Gillespie R.G."/>
            <person name="Hoff K.J."/>
            <person name="Prost S."/>
        </authorList>
    </citation>
    <scope>NUCLEOTIDE SEQUENCE</scope>
</reference>
<sequence length="437" mass="50040">MSVEKMDVKANYCDFFEGTEKLLEIWFGRRQESNSLNCDLRSIPRTTWEKILQIVKCTIISFKKNDYIDAYVLSESSMFVSKSRIILKTCGSTTLLKAVKPLIYVVRDLTDFDVVLDIFYSRKNFMRPELQDKPHTSFEDETEALDQLFDGSAYCLGRINRDCWYLYTLNPLEDFIGVQVPDQTLEVIMEKLDPKVMKIFTKEVCSTAKEATQKSGIDKLMPGLAIDDYLFDPCGYSMNGLFKGGYYVTIHITPEPGYSYVSFETNYPQESYSDLINRYKFVLPGKFKCFIANKLSVASLSNCLTHKVDFKGFCRKELQFSHFKNYDLTYALFAKAPRRALVWRTPAQAYVRDCLLPGIRHGARSIMLRAAISWFSAGPIVALKERTSGEKNRQILADQMHLMVRISFPAGDRIFQVDNAPVFAACQLTNTGLKLSI</sequence>
<dbReference type="PANTHER" id="PTHR11570:SF0">
    <property type="entry name" value="S-ADENOSYLMETHIONINE DECARBOXYLASE PROENZYME"/>
    <property type="match status" value="1"/>
</dbReference>
<keyword evidence="8" id="KW-0745">Spermidine biosynthesis</keyword>
<keyword evidence="9" id="KW-0620">Polyamine biosynthesis</keyword>
<comment type="cofactor">
    <cofactor evidence="1">
        <name>pyruvate</name>
        <dbReference type="ChEBI" id="CHEBI:15361"/>
    </cofactor>
</comment>
<accession>A0A8T0FXY3</accession>
<dbReference type="AlphaFoldDB" id="A0A8T0FXY3"/>
<dbReference type="NCBIfam" id="TIGR00535">
    <property type="entry name" value="SAM_DCase"/>
    <property type="match status" value="1"/>
</dbReference>
<dbReference type="InterPro" id="IPR016067">
    <property type="entry name" value="S-AdoMet_deCO2ase_core"/>
</dbReference>
<comment type="pathway">
    <text evidence="2">Amine and polyamine biosynthesis; S-adenosylmethioninamine biosynthesis; S-adenosylmethioninamine from S-adenosyl-L-methionine: step 1/1.</text>
</comment>
<evidence type="ECO:0000256" key="2">
    <source>
        <dbReference type="ARBA" id="ARBA00004911"/>
    </source>
</evidence>
<evidence type="ECO:0000256" key="10">
    <source>
        <dbReference type="ARBA" id="ARBA00023145"/>
    </source>
</evidence>
<keyword evidence="5" id="KW-0949">S-adenosyl-L-methionine</keyword>
<evidence type="ECO:0000256" key="8">
    <source>
        <dbReference type="ARBA" id="ARBA00023066"/>
    </source>
</evidence>
<dbReference type="GO" id="GO:0004014">
    <property type="term" value="F:adenosylmethionine decarboxylase activity"/>
    <property type="evidence" value="ECO:0007669"/>
    <property type="project" value="UniProtKB-EC"/>
</dbReference>
<protein>
    <recommendedName>
        <fullName evidence="4">adenosylmethionine decarboxylase</fullName>
        <ecNumber evidence="4">4.1.1.50</ecNumber>
    </recommendedName>
</protein>
<evidence type="ECO:0000256" key="1">
    <source>
        <dbReference type="ARBA" id="ARBA00001928"/>
    </source>
</evidence>
<keyword evidence="16" id="KW-1185">Reference proteome</keyword>
<dbReference type="InterPro" id="IPR018166">
    <property type="entry name" value="S-AdoMet_deCO2ase_CS"/>
</dbReference>
<dbReference type="GO" id="GO:0005829">
    <property type="term" value="C:cytosol"/>
    <property type="evidence" value="ECO:0007669"/>
    <property type="project" value="TreeGrafter"/>
</dbReference>
<keyword evidence="11" id="KW-0456">Lyase</keyword>
<name>A0A8T0FXY3_ARGBR</name>
<dbReference type="Pfam" id="PF01536">
    <property type="entry name" value="SAM_decarbox"/>
    <property type="match status" value="1"/>
</dbReference>
<dbReference type="InterPro" id="IPR001985">
    <property type="entry name" value="S-AdoMet_decarboxylase_euk"/>
</dbReference>
<proteinExistence type="inferred from homology"/>
<evidence type="ECO:0000256" key="14">
    <source>
        <dbReference type="ARBA" id="ARBA00048112"/>
    </source>
</evidence>
<evidence type="ECO:0000256" key="12">
    <source>
        <dbReference type="ARBA" id="ARBA00023270"/>
    </source>
</evidence>
<dbReference type="PANTHER" id="PTHR11570">
    <property type="entry name" value="S-ADENOSYLMETHIONINE DECARBOXYLASE"/>
    <property type="match status" value="1"/>
</dbReference>
<evidence type="ECO:0000256" key="3">
    <source>
        <dbReference type="ARBA" id="ARBA00008466"/>
    </source>
</evidence>
<organism evidence="15 16">
    <name type="scientific">Argiope bruennichi</name>
    <name type="common">Wasp spider</name>
    <name type="synonym">Aranea bruennichi</name>
    <dbReference type="NCBI Taxonomy" id="94029"/>
    <lineage>
        <taxon>Eukaryota</taxon>
        <taxon>Metazoa</taxon>
        <taxon>Ecdysozoa</taxon>
        <taxon>Arthropoda</taxon>
        <taxon>Chelicerata</taxon>
        <taxon>Arachnida</taxon>
        <taxon>Araneae</taxon>
        <taxon>Araneomorphae</taxon>
        <taxon>Entelegynae</taxon>
        <taxon>Araneoidea</taxon>
        <taxon>Araneidae</taxon>
        <taxon>Argiope</taxon>
    </lineage>
</organism>
<evidence type="ECO:0000256" key="7">
    <source>
        <dbReference type="ARBA" id="ARBA00022813"/>
    </source>
</evidence>
<keyword evidence="13" id="KW-0670">Pyruvate</keyword>
<comment type="similarity">
    <text evidence="3">Belongs to the eukaryotic AdoMetDC family.</text>
</comment>
<dbReference type="EMBL" id="JABXBU010000001">
    <property type="protein sequence ID" value="KAF8795556.1"/>
    <property type="molecule type" value="Genomic_DNA"/>
</dbReference>